<evidence type="ECO:0000313" key="2">
    <source>
        <dbReference type="EMBL" id="BAY54879.1"/>
    </source>
</evidence>
<dbReference type="InterPro" id="IPR003615">
    <property type="entry name" value="HNH_nuc"/>
</dbReference>
<dbReference type="Proteomes" id="UP000217895">
    <property type="component" value="Chromosome"/>
</dbReference>
<protein>
    <recommendedName>
        <fullName evidence="1">HNH nuclease domain-containing protein</fullName>
    </recommendedName>
</protein>
<keyword evidence="3" id="KW-1185">Reference proteome</keyword>
<dbReference type="Pfam" id="PF13391">
    <property type="entry name" value="HNH_2"/>
    <property type="match status" value="1"/>
</dbReference>
<organism evidence="2 3">
    <name type="scientific">Leptolyngbya boryana NIES-2135</name>
    <dbReference type="NCBI Taxonomy" id="1973484"/>
    <lineage>
        <taxon>Bacteria</taxon>
        <taxon>Bacillati</taxon>
        <taxon>Cyanobacteriota</taxon>
        <taxon>Cyanophyceae</taxon>
        <taxon>Leptolyngbyales</taxon>
        <taxon>Leptolyngbyaceae</taxon>
        <taxon>Leptolyngbya group</taxon>
        <taxon>Leptolyngbya</taxon>
    </lineage>
</organism>
<gene>
    <name evidence="2" type="ORF">NIES2135_16970</name>
</gene>
<dbReference type="EMBL" id="AP018203">
    <property type="protein sequence ID" value="BAY54879.1"/>
    <property type="molecule type" value="Genomic_DNA"/>
</dbReference>
<evidence type="ECO:0000313" key="3">
    <source>
        <dbReference type="Proteomes" id="UP000217895"/>
    </source>
</evidence>
<reference evidence="2 3" key="1">
    <citation type="submission" date="2017-06" db="EMBL/GenBank/DDBJ databases">
        <title>Genome sequencing of cyanobaciteial culture collection at National Institute for Environmental Studies (NIES).</title>
        <authorList>
            <person name="Hirose Y."/>
            <person name="Shimura Y."/>
            <person name="Fujisawa T."/>
            <person name="Nakamura Y."/>
            <person name="Kawachi M."/>
        </authorList>
    </citation>
    <scope>NUCLEOTIDE SEQUENCE [LARGE SCALE GENOMIC DNA]</scope>
    <source>
        <strain evidence="2 3">NIES-2135</strain>
    </source>
</reference>
<name>A0A1Z4JDP3_LEPBY</name>
<accession>A0A1Z4JDP3</accession>
<feature type="domain" description="HNH nuclease" evidence="1">
    <location>
        <begin position="101"/>
        <end position="153"/>
    </location>
</feature>
<evidence type="ECO:0000259" key="1">
    <source>
        <dbReference type="Pfam" id="PF13391"/>
    </source>
</evidence>
<dbReference type="AlphaFoldDB" id="A0A1Z4JDP3"/>
<proteinExistence type="predicted"/>
<sequence length="154" mass="17911">MNCKHCDRITTNPAFCSLSCAASFNNRKFPKKKTAKAKSCKHCRIQIFGRRTTCDDCNPSYVDWTRLTLSELKARAKYQHSARVRQVARHIYRQSNRPKCCVVCEYDKHYEVCHIKPIQEFSDLTPIAIINDLNNLVALCPNHHWEFDHGLLTL</sequence>